<protein>
    <recommendedName>
        <fullName evidence="4">Lipocalin-like domain-containing protein</fullName>
    </recommendedName>
</protein>
<dbReference type="Proteomes" id="UP000095552">
    <property type="component" value="Unassembled WGS sequence"/>
</dbReference>
<sequence>MKILASLVCLCLGLVLTPNLTNQHLKVYNGEWEGSLTYLNYGDDETLVTLPMRVEAEHSEKGVEFKYFFTEPGGRIEKRTDRFRIKKDKIYYNGYWELESTDIKSLDEWTLELVSEGKDNNRKASFRKIVKVSADEITIKKMVRYDGTDDYFMRNSYVFNR</sequence>
<gene>
    <name evidence="2" type="ORF">BFP71_11525</name>
</gene>
<keyword evidence="3" id="KW-1185">Reference proteome</keyword>
<evidence type="ECO:0000256" key="1">
    <source>
        <dbReference type="SAM" id="SignalP"/>
    </source>
</evidence>
<dbReference type="AlphaFoldDB" id="A0A1E5SYB7"/>
<evidence type="ECO:0008006" key="4">
    <source>
        <dbReference type="Google" id="ProtNLM"/>
    </source>
</evidence>
<organism evidence="2 3">
    <name type="scientific">Roseivirga misakiensis</name>
    <dbReference type="NCBI Taxonomy" id="1563681"/>
    <lineage>
        <taxon>Bacteria</taxon>
        <taxon>Pseudomonadati</taxon>
        <taxon>Bacteroidota</taxon>
        <taxon>Cytophagia</taxon>
        <taxon>Cytophagales</taxon>
        <taxon>Roseivirgaceae</taxon>
        <taxon>Roseivirga</taxon>
    </lineage>
</organism>
<evidence type="ECO:0000313" key="3">
    <source>
        <dbReference type="Proteomes" id="UP000095552"/>
    </source>
</evidence>
<reference evidence="2 3" key="1">
    <citation type="submission" date="2016-08" db="EMBL/GenBank/DDBJ databases">
        <title>Draft genome of Fabibacter sp. strain SK-8.</title>
        <authorList>
            <person name="Wong S.-K."/>
            <person name="Hamasaki K."/>
            <person name="Yoshizawa S."/>
        </authorList>
    </citation>
    <scope>NUCLEOTIDE SEQUENCE [LARGE SCALE GENOMIC DNA]</scope>
    <source>
        <strain evidence="2 3">SK-8</strain>
    </source>
</reference>
<proteinExistence type="predicted"/>
<dbReference type="EMBL" id="MDGQ01000005">
    <property type="protein sequence ID" value="OEK04110.1"/>
    <property type="molecule type" value="Genomic_DNA"/>
</dbReference>
<feature type="chain" id="PRO_5009185682" description="Lipocalin-like domain-containing protein" evidence="1">
    <location>
        <begin position="22"/>
        <end position="161"/>
    </location>
</feature>
<feature type="signal peptide" evidence="1">
    <location>
        <begin position="1"/>
        <end position="21"/>
    </location>
</feature>
<comment type="caution">
    <text evidence="2">The sequence shown here is derived from an EMBL/GenBank/DDBJ whole genome shotgun (WGS) entry which is preliminary data.</text>
</comment>
<dbReference type="OrthoDB" id="805991at2"/>
<name>A0A1E5SYB7_9BACT</name>
<accession>A0A1E5SYB7</accession>
<dbReference type="RefSeq" id="WP_069835615.1">
    <property type="nucleotide sequence ID" value="NZ_MDGQ01000005.1"/>
</dbReference>
<evidence type="ECO:0000313" key="2">
    <source>
        <dbReference type="EMBL" id="OEK04110.1"/>
    </source>
</evidence>
<keyword evidence="1" id="KW-0732">Signal</keyword>